<feature type="signal peptide" evidence="3">
    <location>
        <begin position="1"/>
        <end position="24"/>
    </location>
</feature>
<feature type="compositionally biased region" description="Low complexity" evidence="1">
    <location>
        <begin position="124"/>
        <end position="137"/>
    </location>
</feature>
<feature type="region of interest" description="Disordered" evidence="1">
    <location>
        <begin position="72"/>
        <end position="159"/>
    </location>
</feature>
<organism evidence="4 5">
    <name type="scientific">Lophium mytilinum</name>
    <dbReference type="NCBI Taxonomy" id="390894"/>
    <lineage>
        <taxon>Eukaryota</taxon>
        <taxon>Fungi</taxon>
        <taxon>Dikarya</taxon>
        <taxon>Ascomycota</taxon>
        <taxon>Pezizomycotina</taxon>
        <taxon>Dothideomycetes</taxon>
        <taxon>Pleosporomycetidae</taxon>
        <taxon>Mytilinidiales</taxon>
        <taxon>Mytilinidiaceae</taxon>
        <taxon>Lophium</taxon>
    </lineage>
</organism>
<evidence type="ECO:0000313" key="5">
    <source>
        <dbReference type="Proteomes" id="UP000799750"/>
    </source>
</evidence>
<feature type="chain" id="PRO_5025460837" description="Mid2 domain-containing protein" evidence="3">
    <location>
        <begin position="25"/>
        <end position="159"/>
    </location>
</feature>
<gene>
    <name evidence="4" type="ORF">BU16DRAFT_614500</name>
</gene>
<dbReference type="EMBL" id="MU004183">
    <property type="protein sequence ID" value="KAF2500797.1"/>
    <property type="molecule type" value="Genomic_DNA"/>
</dbReference>
<evidence type="ECO:0000256" key="3">
    <source>
        <dbReference type="SAM" id="SignalP"/>
    </source>
</evidence>
<protein>
    <recommendedName>
        <fullName evidence="6">Mid2 domain-containing protein</fullName>
    </recommendedName>
</protein>
<keyword evidence="2" id="KW-0812">Transmembrane</keyword>
<keyword evidence="3" id="KW-0732">Signal</keyword>
<reference evidence="4" key="1">
    <citation type="journal article" date="2020" name="Stud. Mycol.">
        <title>101 Dothideomycetes genomes: a test case for predicting lifestyles and emergence of pathogens.</title>
        <authorList>
            <person name="Haridas S."/>
            <person name="Albert R."/>
            <person name="Binder M."/>
            <person name="Bloem J."/>
            <person name="Labutti K."/>
            <person name="Salamov A."/>
            <person name="Andreopoulos B."/>
            <person name="Baker S."/>
            <person name="Barry K."/>
            <person name="Bills G."/>
            <person name="Bluhm B."/>
            <person name="Cannon C."/>
            <person name="Castanera R."/>
            <person name="Culley D."/>
            <person name="Daum C."/>
            <person name="Ezra D."/>
            <person name="Gonzalez J."/>
            <person name="Henrissat B."/>
            <person name="Kuo A."/>
            <person name="Liang C."/>
            <person name="Lipzen A."/>
            <person name="Lutzoni F."/>
            <person name="Magnuson J."/>
            <person name="Mondo S."/>
            <person name="Nolan M."/>
            <person name="Ohm R."/>
            <person name="Pangilinan J."/>
            <person name="Park H.-J."/>
            <person name="Ramirez L."/>
            <person name="Alfaro M."/>
            <person name="Sun H."/>
            <person name="Tritt A."/>
            <person name="Yoshinaga Y."/>
            <person name="Zwiers L.-H."/>
            <person name="Turgeon B."/>
            <person name="Goodwin S."/>
            <person name="Spatafora J."/>
            <person name="Crous P."/>
            <person name="Grigoriev I."/>
        </authorList>
    </citation>
    <scope>NUCLEOTIDE SEQUENCE</scope>
    <source>
        <strain evidence="4">CBS 269.34</strain>
    </source>
</reference>
<proteinExistence type="predicted"/>
<dbReference type="Proteomes" id="UP000799750">
    <property type="component" value="Unassembled WGS sequence"/>
</dbReference>
<evidence type="ECO:0000256" key="2">
    <source>
        <dbReference type="SAM" id="Phobius"/>
    </source>
</evidence>
<sequence length="159" mass="17302">MLSHRLPLIHMMIVFSTFVVRSYAAPTPTKRDSTKHTTAIAAGVAVPLGVIILAAVLFYFRQGLAALVCQKRPSKKQIPVPDSPPPKPPTSAPTYPKQAYRAIHPPRAQESLELATGREINEGPMMSPVSPTSPVSPLRNLPTSPSERAMNAFNFSLHQ</sequence>
<dbReference type="AlphaFoldDB" id="A0A6A6RBF6"/>
<evidence type="ECO:0000313" key="4">
    <source>
        <dbReference type="EMBL" id="KAF2500797.1"/>
    </source>
</evidence>
<keyword evidence="5" id="KW-1185">Reference proteome</keyword>
<feature type="compositionally biased region" description="Pro residues" evidence="1">
    <location>
        <begin position="81"/>
        <end position="91"/>
    </location>
</feature>
<evidence type="ECO:0008006" key="6">
    <source>
        <dbReference type="Google" id="ProtNLM"/>
    </source>
</evidence>
<keyword evidence="2" id="KW-0472">Membrane</keyword>
<dbReference type="OrthoDB" id="10479620at2759"/>
<accession>A0A6A6RBF6</accession>
<keyword evidence="2" id="KW-1133">Transmembrane helix</keyword>
<evidence type="ECO:0000256" key="1">
    <source>
        <dbReference type="SAM" id="MobiDB-lite"/>
    </source>
</evidence>
<feature type="transmembrane region" description="Helical" evidence="2">
    <location>
        <begin position="40"/>
        <end position="60"/>
    </location>
</feature>
<name>A0A6A6RBF6_9PEZI</name>